<reference evidence="6" key="2">
    <citation type="journal article" date="2019" name="Curr. Biol.">
        <title>Chromatin organization in early land plants reveals an ancestral association between H3K27me3, transposons, and constitutive heterochromatin.</title>
        <authorList>
            <person name="Montgomery S.A."/>
            <person name="Tanizawa Y."/>
            <person name="Galik B."/>
            <person name="Wang N."/>
            <person name="Ito T."/>
            <person name="Mochizuki T."/>
            <person name="Akimcheva S."/>
            <person name="Bowman J."/>
            <person name="Cognat V."/>
            <person name="Drouard L."/>
            <person name="Ekker H."/>
            <person name="Houng S."/>
            <person name="Kohchi T."/>
            <person name="Lin S."/>
            <person name="Liu L.D."/>
            <person name="Nakamura Y."/>
            <person name="Valeeva L.R."/>
            <person name="Shakirov E.V."/>
            <person name="Shippen D.E."/>
            <person name="Wei W."/>
            <person name="Yagura M."/>
            <person name="Yamaoka S."/>
            <person name="Yamato K.T."/>
            <person name="Liu C."/>
            <person name="Berger F."/>
        </authorList>
    </citation>
    <scope>NUCLEOTIDE SEQUENCE [LARGE SCALE GENOMIC DNA]</scope>
    <source>
        <strain evidence="6">Tak-1</strain>
    </source>
</reference>
<dbReference type="InterPro" id="IPR001253">
    <property type="entry name" value="TIF_eIF-1A"/>
</dbReference>
<dbReference type="EMBL" id="LVLJ01001211">
    <property type="protein sequence ID" value="OAE30959.1"/>
    <property type="molecule type" value="Genomic_DNA"/>
</dbReference>
<dbReference type="InterPro" id="IPR012340">
    <property type="entry name" value="NA-bd_OB-fold"/>
</dbReference>
<feature type="compositionally biased region" description="Acidic residues" evidence="4">
    <location>
        <begin position="139"/>
        <end position="149"/>
    </location>
</feature>
<dbReference type="PROSITE" id="PS50832">
    <property type="entry name" value="S1_IF1_TYPE"/>
    <property type="match status" value="1"/>
</dbReference>
<protein>
    <recommendedName>
        <fullName evidence="5">S1-like domain-containing protein</fullName>
    </recommendedName>
</protein>
<evidence type="ECO:0000313" key="8">
    <source>
        <dbReference type="Proteomes" id="UP000077202"/>
    </source>
</evidence>
<dbReference type="GO" id="GO:0003723">
    <property type="term" value="F:RNA binding"/>
    <property type="evidence" value="ECO:0007669"/>
    <property type="project" value="UniProtKB-KW"/>
</dbReference>
<evidence type="ECO:0000256" key="1">
    <source>
        <dbReference type="ARBA" id="ARBA00007340"/>
    </source>
</evidence>
<dbReference type="InterPro" id="IPR039294">
    <property type="entry name" value="EIF1AD"/>
</dbReference>
<comment type="similarity">
    <text evidence="1">Belongs to the EIF1AD family.</text>
</comment>
<dbReference type="GO" id="GO:0005634">
    <property type="term" value="C:nucleus"/>
    <property type="evidence" value="ECO:0007669"/>
    <property type="project" value="TreeGrafter"/>
</dbReference>
<dbReference type="PANTHER" id="PTHR21641:SF0">
    <property type="entry name" value="RNA-BINDING PROTEIN EIF1AD-RELATED"/>
    <property type="match status" value="1"/>
</dbReference>
<dbReference type="AlphaFoldDB" id="A0A176WD18"/>
<dbReference type="Gene3D" id="2.40.50.140">
    <property type="entry name" value="Nucleic acid-binding proteins"/>
    <property type="match status" value="1"/>
</dbReference>
<keyword evidence="2" id="KW-0694">RNA-binding</keyword>
<evidence type="ECO:0000313" key="7">
    <source>
        <dbReference type="EMBL" id="OAE30959.1"/>
    </source>
</evidence>
<evidence type="ECO:0000259" key="5">
    <source>
        <dbReference type="PROSITE" id="PS50832"/>
    </source>
</evidence>
<keyword evidence="3" id="KW-0648">Protein biosynthesis</keyword>
<feature type="domain" description="S1-like" evidence="5">
    <location>
        <begin position="22"/>
        <end position="96"/>
    </location>
</feature>
<dbReference type="EMBL" id="AP019866">
    <property type="protein sequence ID" value="BBM98025.1"/>
    <property type="molecule type" value="Genomic_DNA"/>
</dbReference>
<evidence type="ECO:0000313" key="6">
    <source>
        <dbReference type="EMBL" id="BBM98025.1"/>
    </source>
</evidence>
<feature type="compositionally biased region" description="Polar residues" evidence="4">
    <location>
        <begin position="120"/>
        <end position="131"/>
    </location>
</feature>
<dbReference type="InterPro" id="IPR006196">
    <property type="entry name" value="RNA-binding_domain_S1_IF1"/>
</dbReference>
<keyword evidence="3" id="KW-0396">Initiation factor</keyword>
<proteinExistence type="inferred from homology"/>
<name>A0A176WD18_MARPO</name>
<dbReference type="GO" id="GO:0003743">
    <property type="term" value="F:translation initiation factor activity"/>
    <property type="evidence" value="ECO:0007669"/>
    <property type="project" value="UniProtKB-UniRule"/>
</dbReference>
<evidence type="ECO:0000256" key="4">
    <source>
        <dbReference type="SAM" id="MobiDB-lite"/>
    </source>
</evidence>
<dbReference type="Proteomes" id="UP000077202">
    <property type="component" value="Unassembled WGS sequence"/>
</dbReference>
<dbReference type="Proteomes" id="UP001162541">
    <property type="component" value="Chromosome 1"/>
</dbReference>
<dbReference type="Pfam" id="PF01176">
    <property type="entry name" value="eIF-1a"/>
    <property type="match status" value="1"/>
</dbReference>
<accession>A0A176WD18</accession>
<evidence type="ECO:0000256" key="2">
    <source>
        <dbReference type="ARBA" id="ARBA00022884"/>
    </source>
</evidence>
<dbReference type="SMART" id="SM00652">
    <property type="entry name" value="eIF1a"/>
    <property type="match status" value="1"/>
</dbReference>
<evidence type="ECO:0000313" key="9">
    <source>
        <dbReference type="Proteomes" id="UP001162541"/>
    </source>
</evidence>
<sequence>MSRGRRNLKQGSLEGCPEPLPGQILMRVVAMRGSNVIEVEDADAQKTLCMLPAKFHKSMWIKRGNFVLVDEGDREKAREAGNKVTGTVAQVLYDEHLRELRKTSFWSPAFDATAKPSDSGADQTSTQFKQEANNKIDGDSESDEEEDDGLPPLEANMNRRHAMSLVENSESDSDDE</sequence>
<reference evidence="7 8" key="1">
    <citation type="submission" date="2016-03" db="EMBL/GenBank/DDBJ databases">
        <title>Mechanisms controlling the formation of the plant cell surface in tip-growing cells are functionally conserved among land plants.</title>
        <authorList>
            <person name="Honkanen S."/>
            <person name="Jones V.A."/>
            <person name="Morieri G."/>
            <person name="Champion C."/>
            <person name="Hetherington A.J."/>
            <person name="Kelly S."/>
            <person name="Saint-Marcoux D."/>
            <person name="Proust H."/>
            <person name="Prescott H."/>
            <person name="Dolan L."/>
        </authorList>
    </citation>
    <scope>NUCLEOTIDE SEQUENCE [LARGE SCALE GENOMIC DNA]</scope>
    <source>
        <strain evidence="8">cv. Tak-1 and cv. Tak-2</strain>
        <tissue evidence="7">Whole gametophyte</tissue>
    </source>
</reference>
<evidence type="ECO:0000256" key="3">
    <source>
        <dbReference type="PROSITE-ProRule" id="PRU00181"/>
    </source>
</evidence>
<dbReference type="PANTHER" id="PTHR21641">
    <property type="entry name" value="TRANSLATION INITIATION FACTOR-RELATED"/>
    <property type="match status" value="1"/>
</dbReference>
<organism evidence="7 8">
    <name type="scientific">Marchantia polymorpha subsp. ruderalis</name>
    <dbReference type="NCBI Taxonomy" id="1480154"/>
    <lineage>
        <taxon>Eukaryota</taxon>
        <taxon>Viridiplantae</taxon>
        <taxon>Streptophyta</taxon>
        <taxon>Embryophyta</taxon>
        <taxon>Marchantiophyta</taxon>
        <taxon>Marchantiopsida</taxon>
        <taxon>Marchantiidae</taxon>
        <taxon>Marchantiales</taxon>
        <taxon>Marchantiaceae</taxon>
        <taxon>Marchantia</taxon>
    </lineage>
</organism>
<gene>
    <name evidence="7" type="ORF">AXG93_2018s1260</name>
    <name evidence="6" type="ORF">Mp_1g10260</name>
</gene>
<feature type="region of interest" description="Disordered" evidence="4">
    <location>
        <begin position="110"/>
        <end position="176"/>
    </location>
</feature>
<keyword evidence="8" id="KW-1185">Reference proteome</keyword>
<reference evidence="9" key="3">
    <citation type="journal article" date="2020" name="Curr. Biol.">
        <title>Chromatin organization in early land plants reveals an ancestral association between H3K27me3, transposons, and constitutive heterochromatin.</title>
        <authorList>
            <person name="Montgomery S.A."/>
            <person name="Tanizawa Y."/>
            <person name="Galik B."/>
            <person name="Wang N."/>
            <person name="Ito T."/>
            <person name="Mochizuki T."/>
            <person name="Akimcheva S."/>
            <person name="Bowman J.L."/>
            <person name="Cognat V."/>
            <person name="Marechal-Drouard L."/>
            <person name="Ekker H."/>
            <person name="Hong S.F."/>
            <person name="Kohchi T."/>
            <person name="Lin S.S."/>
            <person name="Liu L.D."/>
            <person name="Nakamura Y."/>
            <person name="Valeeva L.R."/>
            <person name="Shakirov E.V."/>
            <person name="Shippen D.E."/>
            <person name="Wei W.L."/>
            <person name="Yagura M."/>
            <person name="Yamaoka S."/>
            <person name="Yamato K.T."/>
            <person name="Liu C."/>
            <person name="Berger F."/>
        </authorList>
    </citation>
    <scope>NUCLEOTIDE SEQUENCE [LARGE SCALE GENOMIC DNA]</scope>
    <source>
        <strain evidence="9">Tak-1</strain>
    </source>
</reference>
<dbReference type="SUPFAM" id="SSF50249">
    <property type="entry name" value="Nucleic acid-binding proteins"/>
    <property type="match status" value="1"/>
</dbReference>